<dbReference type="PROSITE" id="PS51257">
    <property type="entry name" value="PROKAR_LIPOPROTEIN"/>
    <property type="match status" value="1"/>
</dbReference>
<feature type="signal peptide" evidence="1">
    <location>
        <begin position="1"/>
        <end position="24"/>
    </location>
</feature>
<evidence type="ECO:0000313" key="3">
    <source>
        <dbReference type="Proteomes" id="UP001203004"/>
    </source>
</evidence>
<dbReference type="Gene3D" id="3.40.190.10">
    <property type="entry name" value="Periplasmic binding protein-like II"/>
    <property type="match status" value="2"/>
</dbReference>
<protein>
    <submittedName>
        <fullName evidence="2">Phosphate/phosphite/phosphonate ABC transporter substrate-binding protein</fullName>
    </submittedName>
</protein>
<keyword evidence="3" id="KW-1185">Reference proteome</keyword>
<evidence type="ECO:0000313" key="2">
    <source>
        <dbReference type="EMBL" id="MCL1632157.1"/>
    </source>
</evidence>
<dbReference type="PANTHER" id="PTHR35841">
    <property type="entry name" value="PHOSPHONATES-BINDING PERIPLASMIC PROTEIN"/>
    <property type="match status" value="1"/>
</dbReference>
<dbReference type="Proteomes" id="UP001203004">
    <property type="component" value="Unassembled WGS sequence"/>
</dbReference>
<gene>
    <name evidence="2" type="ORF">M3N64_09395</name>
</gene>
<dbReference type="SUPFAM" id="SSF53850">
    <property type="entry name" value="Periplasmic binding protein-like II"/>
    <property type="match status" value="1"/>
</dbReference>
<accession>A0ABT0MBC4</accession>
<dbReference type="Pfam" id="PF12974">
    <property type="entry name" value="Phosphonate-bd"/>
    <property type="match status" value="1"/>
</dbReference>
<dbReference type="PANTHER" id="PTHR35841:SF1">
    <property type="entry name" value="PHOSPHONATES-BINDING PERIPLASMIC PROTEIN"/>
    <property type="match status" value="1"/>
</dbReference>
<proteinExistence type="predicted"/>
<dbReference type="RefSeq" id="WP_249101536.1">
    <property type="nucleotide sequence ID" value="NZ_JAMAST010000010.1"/>
</dbReference>
<keyword evidence="1" id="KW-0732">Signal</keyword>
<evidence type="ECO:0000256" key="1">
    <source>
        <dbReference type="SAM" id="SignalP"/>
    </source>
</evidence>
<reference evidence="2 3" key="1">
    <citation type="submission" date="2022-05" db="EMBL/GenBank/DDBJ databases">
        <title>Sporolactobacillus sp nov CPB3-1, isolated from tree bark (Mangifera indica L.).</title>
        <authorList>
            <person name="Phuengjayaem S."/>
            <person name="Tanasupawat S."/>
        </authorList>
    </citation>
    <scope>NUCLEOTIDE SEQUENCE [LARGE SCALE GENOMIC DNA]</scope>
    <source>
        <strain evidence="2 3">CPB3-1</strain>
    </source>
</reference>
<sequence length="344" mass="37073">MKKLAMILLLAMLTVIFTACSSSSGDGKSGGDKKKETITVVWYPNESADDLKDSRAAIDDVIAKATGKKVVDKLTTDYNIAIEALVSGNAQLGLMGGEGYTEAHTKNADVVPLVVNSGASGTLKDALYHSWISVRKADASKYMKDGKPTIDNIVGKKMSFVSPSSTSGFAIPTSRIIAHFSEQDKYKDLKVEDMQQGGKFFSQVLFGQSHQGSAANLLMGKADVAAFMDLLTPNYFELVSGKLNEEASVLKVRNDAGDPFTSLKGKEFTVLSVTPVLNGPIAMNSKSLSKEDQKKIQDALTSDETANNSKVFAPEGSKGIFSKDGKSRFVKVEDSWYDAIRDLH</sequence>
<organism evidence="2 3">
    <name type="scientific">Sporolactobacillus mangiferae</name>
    <dbReference type="NCBI Taxonomy" id="2940498"/>
    <lineage>
        <taxon>Bacteria</taxon>
        <taxon>Bacillati</taxon>
        <taxon>Bacillota</taxon>
        <taxon>Bacilli</taxon>
        <taxon>Bacillales</taxon>
        <taxon>Sporolactobacillaceae</taxon>
        <taxon>Sporolactobacillus</taxon>
    </lineage>
</organism>
<name>A0ABT0MBC4_9BACL</name>
<comment type="caution">
    <text evidence="2">The sequence shown here is derived from an EMBL/GenBank/DDBJ whole genome shotgun (WGS) entry which is preliminary data.</text>
</comment>
<dbReference type="EMBL" id="JAMAST010000010">
    <property type="protein sequence ID" value="MCL1632157.1"/>
    <property type="molecule type" value="Genomic_DNA"/>
</dbReference>
<feature type="chain" id="PRO_5045877678" evidence="1">
    <location>
        <begin position="25"/>
        <end position="344"/>
    </location>
</feature>